<accession>A0A916QAX5</accession>
<dbReference type="Proteomes" id="UP000613208">
    <property type="component" value="Unassembled WGS sequence"/>
</dbReference>
<protein>
    <recommendedName>
        <fullName evidence="3">DUF1257 domain-containing protein</fullName>
    </recommendedName>
</protein>
<sequence>MSMTLTMVALSVAVTGTCSISSIRTFLKFRQQEKMLGRETASRIETNFTDEGLLIKTLEEHGMEVILEEDGAIRASAEEKELVYSKNFQGVYEVDLGGQPESEELVQELISLEEEYGFNVQEFTYQRLKEHLSSEGMEVHSEEVLEDNTIKIVLNV</sequence>
<organism evidence="1 2">
    <name type="scientific">Anaerostipes butyraticus</name>
    <dbReference type="NCBI Taxonomy" id="645466"/>
    <lineage>
        <taxon>Bacteria</taxon>
        <taxon>Bacillati</taxon>
        <taxon>Bacillota</taxon>
        <taxon>Clostridia</taxon>
        <taxon>Lachnospirales</taxon>
        <taxon>Lachnospiraceae</taxon>
        <taxon>Anaerostipes</taxon>
    </lineage>
</organism>
<evidence type="ECO:0008006" key="3">
    <source>
        <dbReference type="Google" id="ProtNLM"/>
    </source>
</evidence>
<dbReference type="RefSeq" id="WP_201311942.1">
    <property type="nucleotide sequence ID" value="NZ_BLYI01000062.1"/>
</dbReference>
<name>A0A916QAX5_9FIRM</name>
<dbReference type="EMBL" id="BLYI01000062">
    <property type="protein sequence ID" value="GFO86281.1"/>
    <property type="molecule type" value="Genomic_DNA"/>
</dbReference>
<reference evidence="1" key="1">
    <citation type="submission" date="2020-06" db="EMBL/GenBank/DDBJ databases">
        <title>Characterization of fructooligosaccharide metabolism and fructooligosaccharide-degrading enzymes in human commensal butyrate producers.</title>
        <authorList>
            <person name="Tanno H."/>
            <person name="Fujii T."/>
            <person name="Hirano K."/>
            <person name="Maeno S."/>
            <person name="Tonozuka T."/>
            <person name="Sakamoto M."/>
            <person name="Ohkuma M."/>
            <person name="Tochio T."/>
            <person name="Endo A."/>
        </authorList>
    </citation>
    <scope>NUCLEOTIDE SEQUENCE</scope>
    <source>
        <strain evidence="1">JCM 17466</strain>
    </source>
</reference>
<proteinExistence type="predicted"/>
<keyword evidence="2" id="KW-1185">Reference proteome</keyword>
<gene>
    <name evidence="1" type="ORF">ANBU17_26280</name>
</gene>
<comment type="caution">
    <text evidence="1">The sequence shown here is derived from an EMBL/GenBank/DDBJ whole genome shotgun (WGS) entry which is preliminary data.</text>
</comment>
<dbReference type="AlphaFoldDB" id="A0A916QAX5"/>
<evidence type="ECO:0000313" key="1">
    <source>
        <dbReference type="EMBL" id="GFO86281.1"/>
    </source>
</evidence>
<evidence type="ECO:0000313" key="2">
    <source>
        <dbReference type="Proteomes" id="UP000613208"/>
    </source>
</evidence>